<organism evidence="4 5">
    <name type="scientific">Hypsibius exemplaris</name>
    <name type="common">Freshwater tardigrade</name>
    <dbReference type="NCBI Taxonomy" id="2072580"/>
    <lineage>
        <taxon>Eukaryota</taxon>
        <taxon>Metazoa</taxon>
        <taxon>Ecdysozoa</taxon>
        <taxon>Tardigrada</taxon>
        <taxon>Eutardigrada</taxon>
        <taxon>Parachela</taxon>
        <taxon>Hypsibioidea</taxon>
        <taxon>Hypsibiidae</taxon>
        <taxon>Hypsibius</taxon>
    </lineage>
</organism>
<comment type="caution">
    <text evidence="4">The sequence shown here is derived from an EMBL/GenBank/DDBJ whole genome shotgun (WGS) entry which is preliminary data.</text>
</comment>
<name>A0A1W0WTL4_HYPEX</name>
<dbReference type="Gene3D" id="1.20.1270.60">
    <property type="entry name" value="Arfaptin homology (AH) domain/BAR domain"/>
    <property type="match status" value="1"/>
</dbReference>
<accession>A0A1W0WTL4</accession>
<evidence type="ECO:0000256" key="1">
    <source>
        <dbReference type="ARBA" id="ARBA00022443"/>
    </source>
</evidence>
<dbReference type="InterPro" id="IPR027267">
    <property type="entry name" value="AH/BAR_dom_sf"/>
</dbReference>
<keyword evidence="5" id="KW-1185">Reference proteome</keyword>
<dbReference type="PROSITE" id="PS50002">
    <property type="entry name" value="SH3"/>
    <property type="match status" value="1"/>
</dbReference>
<dbReference type="Proteomes" id="UP000192578">
    <property type="component" value="Unassembled WGS sequence"/>
</dbReference>
<dbReference type="InterPro" id="IPR001452">
    <property type="entry name" value="SH3_domain"/>
</dbReference>
<dbReference type="Pfam" id="PF07653">
    <property type="entry name" value="SH3_2"/>
    <property type="match status" value="1"/>
</dbReference>
<evidence type="ECO:0000256" key="2">
    <source>
        <dbReference type="PROSITE-ProRule" id="PRU00192"/>
    </source>
</evidence>
<evidence type="ECO:0000259" key="3">
    <source>
        <dbReference type="PROSITE" id="PS50002"/>
    </source>
</evidence>
<keyword evidence="1 2" id="KW-0728">SH3 domain</keyword>
<dbReference type="EMBL" id="MTYJ01000048">
    <property type="protein sequence ID" value="OQV18548.1"/>
    <property type="molecule type" value="Genomic_DNA"/>
</dbReference>
<feature type="domain" description="SH3" evidence="3">
    <location>
        <begin position="188"/>
        <end position="253"/>
    </location>
</feature>
<dbReference type="OrthoDB" id="4680325at2759"/>
<dbReference type="AlphaFoldDB" id="A0A1W0WTL4"/>
<protein>
    <recommendedName>
        <fullName evidence="3">SH3 domain-containing protein</fullName>
    </recommendedName>
</protein>
<evidence type="ECO:0000313" key="4">
    <source>
        <dbReference type="EMBL" id="OQV18548.1"/>
    </source>
</evidence>
<dbReference type="CDD" id="cd00174">
    <property type="entry name" value="SH3"/>
    <property type="match status" value="1"/>
</dbReference>
<reference evidence="5" key="1">
    <citation type="submission" date="2017-01" db="EMBL/GenBank/DDBJ databases">
        <title>Comparative genomics of anhydrobiosis in the tardigrade Hypsibius dujardini.</title>
        <authorList>
            <person name="Yoshida Y."/>
            <person name="Koutsovoulos G."/>
            <person name="Laetsch D."/>
            <person name="Stevens L."/>
            <person name="Kumar S."/>
            <person name="Horikawa D."/>
            <person name="Ishino K."/>
            <person name="Komine S."/>
            <person name="Tomita M."/>
            <person name="Blaxter M."/>
            <person name="Arakawa K."/>
        </authorList>
    </citation>
    <scope>NUCLEOTIDE SEQUENCE [LARGE SCALE GENOMIC DNA]</scope>
    <source>
        <strain evidence="5">Z151</strain>
    </source>
</reference>
<dbReference type="Gene3D" id="2.30.30.40">
    <property type="entry name" value="SH3 Domains"/>
    <property type="match status" value="1"/>
</dbReference>
<proteinExistence type="predicted"/>
<dbReference type="InterPro" id="IPR036028">
    <property type="entry name" value="SH3-like_dom_sf"/>
</dbReference>
<gene>
    <name evidence="4" type="ORF">BV898_07374</name>
</gene>
<dbReference type="SUPFAM" id="SSF103657">
    <property type="entry name" value="BAR/IMD domain-like"/>
    <property type="match status" value="1"/>
</dbReference>
<evidence type="ECO:0000313" key="5">
    <source>
        <dbReference type="Proteomes" id="UP000192578"/>
    </source>
</evidence>
<dbReference type="SUPFAM" id="SSF50044">
    <property type="entry name" value="SH3-domain"/>
    <property type="match status" value="1"/>
</dbReference>
<sequence>MNPRKLMRDFTGCITRGVQRTGERVGKVHTTAIDDTVGRMMEDLDCTKNRTALVLRSIERVLKPFRDQSETVYIYDTQKGSKDEQRQNPLTELGKRLIGAGEAGVRFAQVEFDRQMEITRIVLVKVEHAKMDHLRALIRFVDLQLSHETESTAILKKHKGLIEKYLSDSLDFSTTSSDTARDAGDFGEKVILARSSVQYQAQRPQEITLKFDELVKVYENNPTNEDPDVWMFVETEHGKKGYIPMDILKPNVPAGETRPTTP</sequence>